<keyword evidence="3" id="KW-1185">Reference proteome</keyword>
<proteinExistence type="predicted"/>
<evidence type="ECO:0000313" key="2">
    <source>
        <dbReference type="EMBL" id="WIY50817.1"/>
    </source>
</evidence>
<dbReference type="Proteomes" id="UP001242732">
    <property type="component" value="Chromosome"/>
</dbReference>
<reference evidence="2 3" key="1">
    <citation type="submission" date="2023-06" db="EMBL/GenBank/DDBJ databases">
        <authorList>
            <person name="Ham H."/>
            <person name="Park D.S."/>
        </authorList>
    </citation>
    <scope>NUCLEOTIDE SEQUENCE [LARGE SCALE GENOMIC DNA]</scope>
    <source>
        <strain evidence="2 3">KACC 17005</strain>
    </source>
</reference>
<name>A0ABY9AVD6_PARCI</name>
<organism evidence="2 3">
    <name type="scientific">Paracidovorax citrulli</name>
    <name type="common">Acidovorax citrulli</name>
    <dbReference type="NCBI Taxonomy" id="80869"/>
    <lineage>
        <taxon>Bacteria</taxon>
        <taxon>Pseudomonadati</taxon>
        <taxon>Pseudomonadota</taxon>
        <taxon>Betaproteobacteria</taxon>
        <taxon>Burkholderiales</taxon>
        <taxon>Comamonadaceae</taxon>
        <taxon>Paracidovorax</taxon>
    </lineage>
</organism>
<feature type="region of interest" description="Disordered" evidence="1">
    <location>
        <begin position="1"/>
        <end position="20"/>
    </location>
</feature>
<protein>
    <submittedName>
        <fullName evidence="2">Structural protein P5</fullName>
    </submittedName>
</protein>
<dbReference type="EMBL" id="CP127363">
    <property type="protein sequence ID" value="WIY50817.1"/>
    <property type="molecule type" value="Genomic_DNA"/>
</dbReference>
<evidence type="ECO:0000256" key="1">
    <source>
        <dbReference type="SAM" id="MobiDB-lite"/>
    </source>
</evidence>
<gene>
    <name evidence="2" type="ORF">QRO08_09730</name>
</gene>
<accession>A0ABY9AVD6</accession>
<evidence type="ECO:0000313" key="3">
    <source>
        <dbReference type="Proteomes" id="UP001242732"/>
    </source>
</evidence>
<dbReference type="RefSeq" id="WP_011795468.1">
    <property type="nucleotide sequence ID" value="NZ_CP023687.1"/>
</dbReference>
<sequence>MTTTPTPRGIRNHNPGNIDRTTERWQGMAADQSSDPRFVVFSAPIWGLRALAKVLLSYQRKYGLNTPAKIIGRWAPPSENDTGSYARQVARALGVGVDDVVDLQDANLLARIVSAIVGHENGQQPYPDDLIEQAVRLALE</sequence>